<evidence type="ECO:0000256" key="1">
    <source>
        <dbReference type="ARBA" id="ARBA00022723"/>
    </source>
</evidence>
<dbReference type="GeneID" id="95987418"/>
<dbReference type="SMART" id="SM00105">
    <property type="entry name" value="ArfGap"/>
    <property type="match status" value="1"/>
</dbReference>
<dbReference type="SMART" id="SM00233">
    <property type="entry name" value="PH"/>
    <property type="match status" value="1"/>
</dbReference>
<evidence type="ECO:0000313" key="8">
    <source>
        <dbReference type="EMBL" id="KAL1406962.1"/>
    </source>
</evidence>
<feature type="region of interest" description="Disordered" evidence="5">
    <location>
        <begin position="71"/>
        <end position="174"/>
    </location>
</feature>
<feature type="region of interest" description="Disordered" evidence="5">
    <location>
        <begin position="842"/>
        <end position="942"/>
    </location>
</feature>
<feature type="compositionally biased region" description="Basic and acidic residues" evidence="5">
    <location>
        <begin position="873"/>
        <end position="883"/>
    </location>
</feature>
<dbReference type="PROSITE" id="PS50115">
    <property type="entry name" value="ARFGAP"/>
    <property type="match status" value="1"/>
</dbReference>
<dbReference type="PANTHER" id="PTHR23180">
    <property type="entry name" value="CENTAURIN/ARF"/>
    <property type="match status" value="1"/>
</dbReference>
<dbReference type="InterPro" id="IPR045258">
    <property type="entry name" value="ACAP1/2/3-like"/>
</dbReference>
<gene>
    <name evidence="8" type="ORF">Q8F55_006375</name>
</gene>
<dbReference type="PRINTS" id="PR00405">
    <property type="entry name" value="REVINTRACTNG"/>
</dbReference>
<dbReference type="InterPro" id="IPR037278">
    <property type="entry name" value="ARFGAP/RecO"/>
</dbReference>
<dbReference type="Gene3D" id="2.30.29.30">
    <property type="entry name" value="Pleckstrin-homology domain (PH domain)/Phosphotyrosine-binding domain (PTB)"/>
    <property type="match status" value="1"/>
</dbReference>
<dbReference type="Proteomes" id="UP001565368">
    <property type="component" value="Unassembled WGS sequence"/>
</dbReference>
<protein>
    <recommendedName>
        <fullName evidence="10">Arf-GAP domain-containing protein</fullName>
    </recommendedName>
</protein>
<organism evidence="8 9">
    <name type="scientific">Vanrija albida</name>
    <dbReference type="NCBI Taxonomy" id="181172"/>
    <lineage>
        <taxon>Eukaryota</taxon>
        <taxon>Fungi</taxon>
        <taxon>Dikarya</taxon>
        <taxon>Basidiomycota</taxon>
        <taxon>Agaricomycotina</taxon>
        <taxon>Tremellomycetes</taxon>
        <taxon>Trichosporonales</taxon>
        <taxon>Trichosporonaceae</taxon>
        <taxon>Vanrija</taxon>
    </lineage>
</organism>
<reference evidence="8 9" key="1">
    <citation type="submission" date="2023-08" db="EMBL/GenBank/DDBJ databases">
        <title>Annotated Genome Sequence of Vanrija albida AlHP1.</title>
        <authorList>
            <person name="Herzog R."/>
        </authorList>
    </citation>
    <scope>NUCLEOTIDE SEQUENCE [LARGE SCALE GENOMIC DNA]</scope>
    <source>
        <strain evidence="8 9">AlHP1</strain>
    </source>
</reference>
<feature type="domain" description="Arf-GAP" evidence="7">
    <location>
        <begin position="1025"/>
        <end position="1148"/>
    </location>
</feature>
<dbReference type="RefSeq" id="XP_069206906.1">
    <property type="nucleotide sequence ID" value="XM_069354835.1"/>
</dbReference>
<feature type="compositionally biased region" description="Low complexity" evidence="5">
    <location>
        <begin position="74"/>
        <end position="93"/>
    </location>
</feature>
<dbReference type="InterPro" id="IPR038508">
    <property type="entry name" value="ArfGAP_dom_sf"/>
</dbReference>
<feature type="compositionally biased region" description="Basic residues" evidence="5">
    <location>
        <begin position="49"/>
        <end position="58"/>
    </location>
</feature>
<feature type="region of interest" description="Disordered" evidence="5">
    <location>
        <begin position="533"/>
        <end position="553"/>
    </location>
</feature>
<evidence type="ECO:0000256" key="3">
    <source>
        <dbReference type="ARBA" id="ARBA00022833"/>
    </source>
</evidence>
<feature type="region of interest" description="Disordered" evidence="5">
    <location>
        <begin position="1"/>
        <end position="58"/>
    </location>
</feature>
<dbReference type="Gene3D" id="1.10.220.150">
    <property type="entry name" value="Arf GTPase activating protein"/>
    <property type="match status" value="1"/>
</dbReference>
<dbReference type="Pfam" id="PF00169">
    <property type="entry name" value="PH"/>
    <property type="match status" value="1"/>
</dbReference>
<keyword evidence="3" id="KW-0862">Zinc</keyword>
<evidence type="ECO:0000259" key="7">
    <source>
        <dbReference type="PROSITE" id="PS50115"/>
    </source>
</evidence>
<feature type="compositionally biased region" description="Pro residues" evidence="5">
    <location>
        <begin position="992"/>
        <end position="1005"/>
    </location>
</feature>
<comment type="caution">
    <text evidence="8">The sequence shown here is derived from an EMBL/GenBank/DDBJ whole genome shotgun (WGS) entry which is preliminary data.</text>
</comment>
<dbReference type="CDD" id="cd08204">
    <property type="entry name" value="ArfGap"/>
    <property type="match status" value="1"/>
</dbReference>
<evidence type="ECO:0000256" key="4">
    <source>
        <dbReference type="PROSITE-ProRule" id="PRU00288"/>
    </source>
</evidence>
<dbReference type="PANTHER" id="PTHR23180:SF160">
    <property type="entry name" value="ADP-RIBOSYLATION FACTOR GTPASE-ACTIVATING PROTEIN EFFECTOR PROTEIN 1"/>
    <property type="match status" value="1"/>
</dbReference>
<keyword evidence="1" id="KW-0479">Metal-binding</keyword>
<feature type="compositionally biased region" description="Pro residues" evidence="5">
    <location>
        <begin position="1"/>
        <end position="29"/>
    </location>
</feature>
<dbReference type="InterPro" id="IPR001849">
    <property type="entry name" value="PH_domain"/>
</dbReference>
<dbReference type="PROSITE" id="PS50003">
    <property type="entry name" value="PH_DOMAIN"/>
    <property type="match status" value="1"/>
</dbReference>
<feature type="compositionally biased region" description="Low complexity" evidence="5">
    <location>
        <begin position="156"/>
        <end position="173"/>
    </location>
</feature>
<keyword evidence="2 4" id="KW-0863">Zinc-finger</keyword>
<feature type="compositionally biased region" description="Low complexity" evidence="5">
    <location>
        <begin position="121"/>
        <end position="135"/>
    </location>
</feature>
<name>A0ABR3PWW7_9TREE</name>
<dbReference type="SUPFAM" id="SSF57863">
    <property type="entry name" value="ArfGap/RecO-like zinc finger"/>
    <property type="match status" value="1"/>
</dbReference>
<accession>A0ABR3PWW7</accession>
<feature type="region of interest" description="Disordered" evidence="5">
    <location>
        <begin position="378"/>
        <end position="413"/>
    </location>
</feature>
<dbReference type="InterPro" id="IPR001164">
    <property type="entry name" value="ArfGAP_dom"/>
</dbReference>
<evidence type="ECO:0000313" key="9">
    <source>
        <dbReference type="Proteomes" id="UP001565368"/>
    </source>
</evidence>
<evidence type="ECO:0000256" key="2">
    <source>
        <dbReference type="ARBA" id="ARBA00022771"/>
    </source>
</evidence>
<sequence>MPLQAMPPPPLPPPQGPPPPTPSARPPTPARDRDRDAGATEELVSARRSSVRSARHSRAAIYVQQQAAYEVDRAATTPSPVSSVAPSVSTSSSRRVPFPESARAAPSAENERPPSSTGHVPSSSFGHAPSSSFGHDAPAFGLEPPSVSAPLEDLTPRAAPGAGTTPTASTYPSVPITPLPDSLLCRTTFNAVEHSATTLKRLTKTVLAASSTVVALHTQLATAEDDLLVALGELGRWLEGGYGVRGDVWDAEGGIRKVTREKRTREREELQVMVEHSVQAVKGEIKRQGLAGAGAQQKFEGVAKQFYAHTATYLGEGTSSAPDPAADLAQAARTAQFDLVRYNHHSTLLYAVPPSSVGCLDLLVGLYAWVGAQLSSVPGRRADTHPQKSTNDFASRLNLGDDTPTQRGRALAVSETPVPILSRDDAGARGNVDVLARDLALSLAHLVQVRGDLLAGWAARDHQTKLLEENARRLADQLPDTSSVRHMPIADEPASTPQPVGKEKGGRRHKIQSAVGGRIRGLFSSSSAASLPTLAERAPPVSSNSIPPPNYRKSMDARLEAASSATPARGVVHVSLPQAAPPVPALPPGAAKPRLPSAPPRPPRRGTTPEPPPLPKAGRHSLQVSQFSYTEPQLSRAKSSHGRSQSTNSAITRARSSALAETTAKLMGTAGGSPSLGGVGGIDGTGDEDDARHEVGRVREGVLWGTGSWEELDKAGGRGRWDRLFVVLAHSNIYEYREASAGKTESAATVIDLKFASVREGRGTDRRFAFEIITPSHGRRLYQATSEAEMKTWIYAICNAIESCINGTATLRASDKPYPTNVLDDYIKAAPPTPKPGFLTKSAKHTSMPASSALRETEAQRVRRTSFKNKLKHSAESAGDRLRPVTRNSLGADMSRPTFFAQGGRMPSYGSTGSASGLVTAPLSGNGGGDTSSVGSHHRSSWYDDDGEIEKRVLEMAGLGAAPGQTGADQETLIDHRQSVDGRARTSAIPPSSAPPAAVGPPASPGPLQQLQELAGAETGVVVDMALLRRIADTGANRRCADCGKGMKSSRWATQSLRDFPMVMFLCIRCCGLHRGLGTHISKPRSVDLDNWTPESILLAREWGNERGNAVWERRKPVGHQATDDDIAAYIQAKYVEGRWLAPGDRAAFGFTPSGAASASTSATPSPQIGRAF</sequence>
<keyword evidence="9" id="KW-1185">Reference proteome</keyword>
<evidence type="ECO:0000259" key="6">
    <source>
        <dbReference type="PROSITE" id="PS50003"/>
    </source>
</evidence>
<feature type="region of interest" description="Disordered" evidence="5">
    <location>
        <begin position="487"/>
        <end position="518"/>
    </location>
</feature>
<feature type="compositionally biased region" description="Basic residues" evidence="5">
    <location>
        <begin position="862"/>
        <end position="872"/>
    </location>
</feature>
<feature type="region of interest" description="Disordered" evidence="5">
    <location>
        <begin position="579"/>
        <end position="656"/>
    </location>
</feature>
<evidence type="ECO:0008006" key="10">
    <source>
        <dbReference type="Google" id="ProtNLM"/>
    </source>
</evidence>
<dbReference type="Pfam" id="PF01412">
    <property type="entry name" value="ArfGap"/>
    <property type="match status" value="1"/>
</dbReference>
<dbReference type="SUPFAM" id="SSF50729">
    <property type="entry name" value="PH domain-like"/>
    <property type="match status" value="1"/>
</dbReference>
<dbReference type="EMBL" id="JBBXJM010000005">
    <property type="protein sequence ID" value="KAL1406962.1"/>
    <property type="molecule type" value="Genomic_DNA"/>
</dbReference>
<feature type="compositionally biased region" description="Polar residues" evidence="5">
    <location>
        <begin position="622"/>
        <end position="655"/>
    </location>
</feature>
<evidence type="ECO:0000256" key="5">
    <source>
        <dbReference type="SAM" id="MobiDB-lite"/>
    </source>
</evidence>
<feature type="region of interest" description="Disordered" evidence="5">
    <location>
        <begin position="979"/>
        <end position="1009"/>
    </location>
</feature>
<dbReference type="InterPro" id="IPR011993">
    <property type="entry name" value="PH-like_dom_sf"/>
</dbReference>
<feature type="domain" description="PH" evidence="6">
    <location>
        <begin position="696"/>
        <end position="802"/>
    </location>
</feature>
<proteinExistence type="predicted"/>